<evidence type="ECO:0000259" key="8">
    <source>
        <dbReference type="Pfam" id="PF22956"/>
    </source>
</evidence>
<dbReference type="Proteomes" id="UP001150907">
    <property type="component" value="Unassembled WGS sequence"/>
</dbReference>
<gene>
    <name evidence="9" type="primary">VPS15_1</name>
    <name evidence="9" type="ORF">H4R26_005329</name>
</gene>
<dbReference type="GO" id="GO:0034272">
    <property type="term" value="C:phosphatidylinositol 3-kinase complex, class III, type II"/>
    <property type="evidence" value="ECO:0007669"/>
    <property type="project" value="TreeGrafter"/>
</dbReference>
<keyword evidence="5 9" id="KW-0418">Kinase</keyword>
<dbReference type="GO" id="GO:0006623">
    <property type="term" value="P:protein targeting to vacuole"/>
    <property type="evidence" value="ECO:0007669"/>
    <property type="project" value="TreeGrafter"/>
</dbReference>
<keyword evidence="10" id="KW-1185">Reference proteome</keyword>
<feature type="non-terminal residue" evidence="9">
    <location>
        <position position="1"/>
    </location>
</feature>
<dbReference type="GO" id="GO:0045324">
    <property type="term" value="P:late endosome to vacuole transport"/>
    <property type="evidence" value="ECO:0007669"/>
    <property type="project" value="InterPro"/>
</dbReference>
<evidence type="ECO:0000313" key="9">
    <source>
        <dbReference type="EMBL" id="KAJ1998779.1"/>
    </source>
</evidence>
<dbReference type="GO" id="GO:0034271">
    <property type="term" value="C:phosphatidylinositol 3-kinase complex, class III, type I"/>
    <property type="evidence" value="ECO:0007669"/>
    <property type="project" value="TreeGrafter"/>
</dbReference>
<evidence type="ECO:0000256" key="1">
    <source>
        <dbReference type="ARBA" id="ARBA00012513"/>
    </source>
</evidence>
<keyword evidence="4" id="KW-0547">Nucleotide-binding</keyword>
<dbReference type="InterPro" id="IPR055231">
    <property type="entry name" value="2AA_helical"/>
</dbReference>
<dbReference type="AlphaFoldDB" id="A0A9W8BFT5"/>
<dbReference type="PROSITE" id="PS50082">
    <property type="entry name" value="WD_REPEATS_2"/>
    <property type="match status" value="1"/>
</dbReference>
<dbReference type="GO" id="GO:0005770">
    <property type="term" value="C:late endosome"/>
    <property type="evidence" value="ECO:0007669"/>
    <property type="project" value="TreeGrafter"/>
</dbReference>
<sequence>RADFLGGQIRSIVSKLSFDEAEVKHVLLCSFPQLYERGVQSLSHIITYLNDRDCWFLRAAFFDVVFAASGQISRHASREYIVPLINLNDQEVFVVISALRALVRLVPQMSPAMLWDKLVEVQAVCGSPPLSICAREFTDFAIANARLPISADLARLALDISKTKYDQQPASAAGVRPEDSSERLVQLRGIGAALRTVFLTAVRNPWDTTETKEGTAVGAFMRKKSLELEFLPVGPKRQRFEGWRPHGTLVGELAEHNDAVTCLVATNTALFASGSDDGTVRVFDGSAFRKSAVCRSHATHFQGGRVTGLVYHDVLDCLASSSDNGSIHIYRASKAQSLDILAKTQLPAGEHATCLEFSKSACGVLLVASTSRSRVLFFKAVDLSLLDEVQLQTAYGRPTCLASNNAWAFVVVGTASGMAVLVDTRFRIEVKAFRHFLGHHITSLASYTADSVLVGTVAGDVCVLNLRSGRWPVCVCARSLQELKGNHIDRRLRVNGIAHVGQMGYVVAGSNDAMLRYWDLERLERSYVVNSGEAAPPYSSYRLNDTVYYCENAAPVHAPPSPGPRIRSGMVDSRGNAVAANSGRAGGPVSAVAILGSPAAMILSGQQNGTIRVLL</sequence>
<dbReference type="GO" id="GO:0000166">
    <property type="term" value="F:nucleotide binding"/>
    <property type="evidence" value="ECO:0007669"/>
    <property type="project" value="UniProtKB-KW"/>
</dbReference>
<dbReference type="InterPro" id="IPR015943">
    <property type="entry name" value="WD40/YVTN_repeat-like_dom_sf"/>
</dbReference>
<dbReference type="EC" id="2.7.11.1" evidence="1"/>
<dbReference type="InterPro" id="IPR036322">
    <property type="entry name" value="WD40_repeat_dom_sf"/>
</dbReference>
<evidence type="ECO:0000256" key="3">
    <source>
        <dbReference type="ARBA" id="ARBA00022737"/>
    </source>
</evidence>
<evidence type="ECO:0000256" key="4">
    <source>
        <dbReference type="ARBA" id="ARBA00022741"/>
    </source>
</evidence>
<dbReference type="OrthoDB" id="242910at2759"/>
<dbReference type="PANTHER" id="PTHR17583:SF0">
    <property type="entry name" value="PHOSPHOINOSITIDE 3-KINASE REGULATORY SUBUNIT 4"/>
    <property type="match status" value="1"/>
</dbReference>
<dbReference type="Pfam" id="PF00400">
    <property type="entry name" value="WD40"/>
    <property type="match status" value="1"/>
</dbReference>
<feature type="repeat" description="WD" evidence="7">
    <location>
        <begin position="253"/>
        <end position="284"/>
    </location>
</feature>
<organism evidence="9 10">
    <name type="scientific">Coemansia thaxteri</name>
    <dbReference type="NCBI Taxonomy" id="2663907"/>
    <lineage>
        <taxon>Eukaryota</taxon>
        <taxon>Fungi</taxon>
        <taxon>Fungi incertae sedis</taxon>
        <taxon>Zoopagomycota</taxon>
        <taxon>Kickxellomycotina</taxon>
        <taxon>Kickxellomycetes</taxon>
        <taxon>Kickxellales</taxon>
        <taxon>Kickxellaceae</taxon>
        <taxon>Coemansia</taxon>
    </lineage>
</organism>
<dbReference type="SMART" id="SM00320">
    <property type="entry name" value="WD40"/>
    <property type="match status" value="3"/>
</dbReference>
<reference evidence="9" key="1">
    <citation type="submission" date="2022-07" db="EMBL/GenBank/DDBJ databases">
        <title>Phylogenomic reconstructions and comparative analyses of Kickxellomycotina fungi.</title>
        <authorList>
            <person name="Reynolds N.K."/>
            <person name="Stajich J.E."/>
            <person name="Barry K."/>
            <person name="Grigoriev I.V."/>
            <person name="Crous P."/>
            <person name="Smith M.E."/>
        </authorList>
    </citation>
    <scope>NUCLEOTIDE SEQUENCE</scope>
    <source>
        <strain evidence="9">IMI 214461</strain>
    </source>
</reference>
<keyword evidence="6" id="KW-0067">ATP-binding</keyword>
<dbReference type="InterPro" id="IPR001680">
    <property type="entry name" value="WD40_rpt"/>
</dbReference>
<keyword evidence="7" id="KW-0853">WD repeat</keyword>
<dbReference type="GO" id="GO:0004674">
    <property type="term" value="F:protein serine/threonine kinase activity"/>
    <property type="evidence" value="ECO:0007669"/>
    <property type="project" value="UniProtKB-EC"/>
</dbReference>
<accession>A0A9W8BFT5</accession>
<evidence type="ECO:0000256" key="2">
    <source>
        <dbReference type="ARBA" id="ARBA00022679"/>
    </source>
</evidence>
<protein>
    <recommendedName>
        <fullName evidence="1">non-specific serine/threonine protein kinase</fullName>
        <ecNumber evidence="1">2.7.11.1</ecNumber>
    </recommendedName>
</protein>
<evidence type="ECO:0000313" key="10">
    <source>
        <dbReference type="Proteomes" id="UP001150907"/>
    </source>
</evidence>
<keyword evidence="3" id="KW-0677">Repeat</keyword>
<keyword evidence="2 9" id="KW-0808">Transferase</keyword>
<evidence type="ECO:0000256" key="7">
    <source>
        <dbReference type="PROSITE-ProRule" id="PRU00221"/>
    </source>
</evidence>
<dbReference type="InterPro" id="IPR045162">
    <property type="entry name" value="Vps15-like"/>
</dbReference>
<dbReference type="GO" id="GO:0071561">
    <property type="term" value="C:nucleus-vacuole junction"/>
    <property type="evidence" value="ECO:0007669"/>
    <property type="project" value="TreeGrafter"/>
</dbReference>
<evidence type="ECO:0000256" key="5">
    <source>
        <dbReference type="ARBA" id="ARBA00022777"/>
    </source>
</evidence>
<dbReference type="PANTHER" id="PTHR17583">
    <property type="entry name" value="PHOSPHOINOSITIDE 3-KINASE REGULATORY SUBUNIT 4"/>
    <property type="match status" value="1"/>
</dbReference>
<dbReference type="SUPFAM" id="SSF50978">
    <property type="entry name" value="WD40 repeat-like"/>
    <property type="match status" value="1"/>
</dbReference>
<comment type="caution">
    <text evidence="9">The sequence shown here is derived from an EMBL/GenBank/DDBJ whole genome shotgun (WGS) entry which is preliminary data.</text>
</comment>
<dbReference type="Pfam" id="PF22956">
    <property type="entry name" value="VPS15-like_hel"/>
    <property type="match status" value="1"/>
</dbReference>
<proteinExistence type="predicted"/>
<feature type="domain" description="Phosphatase 2A Regulatory Subunit A helical" evidence="8">
    <location>
        <begin position="8"/>
        <end position="107"/>
    </location>
</feature>
<dbReference type="GO" id="GO:0016236">
    <property type="term" value="P:macroautophagy"/>
    <property type="evidence" value="ECO:0007669"/>
    <property type="project" value="InterPro"/>
</dbReference>
<dbReference type="EMBL" id="JANBQF010000865">
    <property type="protein sequence ID" value="KAJ1998779.1"/>
    <property type="molecule type" value="Genomic_DNA"/>
</dbReference>
<name>A0A9W8BFT5_9FUNG</name>
<evidence type="ECO:0000256" key="6">
    <source>
        <dbReference type="ARBA" id="ARBA00022840"/>
    </source>
</evidence>
<dbReference type="Gene3D" id="2.130.10.10">
    <property type="entry name" value="YVTN repeat-like/Quinoprotein amine dehydrogenase"/>
    <property type="match status" value="2"/>
</dbReference>